<keyword evidence="2 4" id="KW-0808">Transferase</keyword>
<dbReference type="HAMAP" id="MF_01930">
    <property type="entry name" value="PurN"/>
    <property type="match status" value="1"/>
</dbReference>
<feature type="binding site" evidence="4">
    <location>
        <begin position="89"/>
        <end position="92"/>
    </location>
    <ligand>
        <name>(6R)-10-formyltetrahydrofolate</name>
        <dbReference type="ChEBI" id="CHEBI:195366"/>
    </ligand>
</feature>
<dbReference type="UniPathway" id="UPA00074">
    <property type="reaction ID" value="UER00126"/>
</dbReference>
<organism evidence="6 7">
    <name type="scientific">Jeotgalicoccus meleagridis</name>
    <dbReference type="NCBI Taxonomy" id="2759181"/>
    <lineage>
        <taxon>Bacteria</taxon>
        <taxon>Bacillati</taxon>
        <taxon>Bacillota</taxon>
        <taxon>Bacilli</taxon>
        <taxon>Bacillales</taxon>
        <taxon>Staphylococcaceae</taxon>
        <taxon>Jeotgalicoccus</taxon>
    </lineage>
</organism>
<proteinExistence type="inferred from homology"/>
<sequence>MTKRVVIFASGGGSNFENLVRNSNDIGMEVIGLIVDKPNAFAINRAEQLKIPYSIFDRKEYKSRQDFESDILEKLSEMDVDYLILAGFMRILSTEFVDKYDRKIINIHPSLLPAFRGATAIYDAYMYGVKVSGVTIHYVDSGVDTGEIIAQKSLYIEDGESLDSFEEKIHQLEYDLYPATLKKLFKGDVRE</sequence>
<comment type="catalytic activity">
    <reaction evidence="4">
        <text>N(1)-(5-phospho-beta-D-ribosyl)glycinamide + (6R)-10-formyltetrahydrofolate = N(2)-formyl-N(1)-(5-phospho-beta-D-ribosyl)glycinamide + (6S)-5,6,7,8-tetrahydrofolate + H(+)</text>
        <dbReference type="Rhea" id="RHEA:15053"/>
        <dbReference type="ChEBI" id="CHEBI:15378"/>
        <dbReference type="ChEBI" id="CHEBI:57453"/>
        <dbReference type="ChEBI" id="CHEBI:143788"/>
        <dbReference type="ChEBI" id="CHEBI:147286"/>
        <dbReference type="ChEBI" id="CHEBI:195366"/>
        <dbReference type="EC" id="2.1.2.2"/>
    </reaction>
</comment>
<dbReference type="SUPFAM" id="SSF53328">
    <property type="entry name" value="Formyltransferase"/>
    <property type="match status" value="1"/>
</dbReference>
<feature type="site" description="Raises pKa of active site His" evidence="4">
    <location>
        <position position="144"/>
    </location>
</feature>
<feature type="binding site" evidence="4">
    <location>
        <begin position="13"/>
        <end position="15"/>
    </location>
    <ligand>
        <name>N(1)-(5-phospho-beta-D-ribosyl)glycinamide</name>
        <dbReference type="ChEBI" id="CHEBI:143788"/>
    </ligand>
</feature>
<dbReference type="InterPro" id="IPR036477">
    <property type="entry name" value="Formyl_transf_N_sf"/>
</dbReference>
<evidence type="ECO:0000313" key="6">
    <source>
        <dbReference type="EMBL" id="CAD2075458.1"/>
    </source>
</evidence>
<dbReference type="Proteomes" id="UP000589351">
    <property type="component" value="Unassembled WGS sequence"/>
</dbReference>
<comment type="pathway">
    <text evidence="1 4">Purine metabolism; IMP biosynthesis via de novo pathway; N(2)-formyl-N(1)-(5-phospho-D-ribosyl)glycinamide from N(1)-(5-phospho-D-ribosyl)glycinamide (10-formyl THF route): step 1/1.</text>
</comment>
<dbReference type="InterPro" id="IPR002376">
    <property type="entry name" value="Formyl_transf_N"/>
</dbReference>
<dbReference type="RefSeq" id="WP_185125396.1">
    <property type="nucleotide sequence ID" value="NZ_CAJEWD010000006.1"/>
</dbReference>
<feature type="active site" description="Proton donor" evidence="4">
    <location>
        <position position="108"/>
    </location>
</feature>
<keyword evidence="3 4" id="KW-0658">Purine biosynthesis</keyword>
<dbReference type="InterPro" id="IPR004607">
    <property type="entry name" value="GART"/>
</dbReference>
<dbReference type="NCBIfam" id="TIGR00639">
    <property type="entry name" value="PurN"/>
    <property type="match status" value="1"/>
</dbReference>
<protein>
    <recommendedName>
        <fullName evidence="4">Phosphoribosylglycinamide formyltransferase</fullName>
        <ecNumber evidence="4">2.1.2.2</ecNumber>
    </recommendedName>
    <alternativeName>
        <fullName evidence="4">5'-phosphoribosylglycinamide transformylase</fullName>
    </alternativeName>
    <alternativeName>
        <fullName evidence="4">GAR transformylase</fullName>
        <shortName evidence="4">GART</shortName>
    </alternativeName>
</protein>
<comment type="function">
    <text evidence="4">Catalyzes the transfer of a formyl group from 10-formyltetrahydrofolate to 5-phospho-ribosyl-glycinamide (GAR), producing 5-phospho-ribosyl-N-formylglycinamide (FGAR) and tetrahydrofolate.</text>
</comment>
<dbReference type="AlphaFoldDB" id="A0A6V7REC7"/>
<evidence type="ECO:0000256" key="4">
    <source>
        <dbReference type="HAMAP-Rule" id="MF_01930"/>
    </source>
</evidence>
<dbReference type="CDD" id="cd08645">
    <property type="entry name" value="FMT_core_GART"/>
    <property type="match status" value="1"/>
</dbReference>
<reference evidence="6 7" key="1">
    <citation type="submission" date="2020-07" db="EMBL/GenBank/DDBJ databases">
        <authorList>
            <person name="Criscuolo A."/>
        </authorList>
    </citation>
    <scope>NUCLEOTIDE SEQUENCE [LARGE SCALE GENOMIC DNA]</scope>
    <source>
        <strain evidence="6">CIP111649</strain>
    </source>
</reference>
<dbReference type="GO" id="GO:0005829">
    <property type="term" value="C:cytosol"/>
    <property type="evidence" value="ECO:0007669"/>
    <property type="project" value="TreeGrafter"/>
</dbReference>
<comment type="similarity">
    <text evidence="4">Belongs to the GART family.</text>
</comment>
<dbReference type="GO" id="GO:0004644">
    <property type="term" value="F:phosphoribosylglycinamide formyltransferase activity"/>
    <property type="evidence" value="ECO:0007669"/>
    <property type="project" value="UniProtKB-UniRule"/>
</dbReference>
<feature type="binding site" evidence="4">
    <location>
        <position position="106"/>
    </location>
    <ligand>
        <name>(6R)-10-formyltetrahydrofolate</name>
        <dbReference type="ChEBI" id="CHEBI:195366"/>
    </ligand>
</feature>
<gene>
    <name evidence="4 6" type="primary">purN</name>
    <name evidence="6" type="ORF">JEODO184_00866</name>
</gene>
<evidence type="ECO:0000256" key="3">
    <source>
        <dbReference type="ARBA" id="ARBA00022755"/>
    </source>
</evidence>
<dbReference type="EMBL" id="CAJEWD010000006">
    <property type="protein sequence ID" value="CAD2075458.1"/>
    <property type="molecule type" value="Genomic_DNA"/>
</dbReference>
<dbReference type="Gene3D" id="3.40.50.170">
    <property type="entry name" value="Formyl transferase, N-terminal domain"/>
    <property type="match status" value="1"/>
</dbReference>
<dbReference type="PANTHER" id="PTHR43369:SF2">
    <property type="entry name" value="PHOSPHORIBOSYLGLYCINAMIDE FORMYLTRANSFERASE"/>
    <property type="match status" value="1"/>
</dbReference>
<evidence type="ECO:0000313" key="7">
    <source>
        <dbReference type="Proteomes" id="UP000589351"/>
    </source>
</evidence>
<comment type="caution">
    <text evidence="6">The sequence shown here is derived from an EMBL/GenBank/DDBJ whole genome shotgun (WGS) entry which is preliminary data.</text>
</comment>
<accession>A0A6V7REC7</accession>
<dbReference type="EC" id="2.1.2.2" evidence="4"/>
<feature type="binding site" evidence="4">
    <location>
        <position position="64"/>
    </location>
    <ligand>
        <name>(6R)-10-formyltetrahydrofolate</name>
        <dbReference type="ChEBI" id="CHEBI:195366"/>
    </ligand>
</feature>
<keyword evidence="7" id="KW-1185">Reference proteome</keyword>
<evidence type="ECO:0000256" key="1">
    <source>
        <dbReference type="ARBA" id="ARBA00005054"/>
    </source>
</evidence>
<name>A0A6V7REC7_9STAP</name>
<dbReference type="PANTHER" id="PTHR43369">
    <property type="entry name" value="PHOSPHORIBOSYLGLYCINAMIDE FORMYLTRANSFERASE"/>
    <property type="match status" value="1"/>
</dbReference>
<evidence type="ECO:0000259" key="5">
    <source>
        <dbReference type="Pfam" id="PF00551"/>
    </source>
</evidence>
<evidence type="ECO:0000256" key="2">
    <source>
        <dbReference type="ARBA" id="ARBA00022679"/>
    </source>
</evidence>
<feature type="domain" description="Formyl transferase N-terminal" evidence="5">
    <location>
        <begin position="3"/>
        <end position="180"/>
    </location>
</feature>
<dbReference type="Pfam" id="PF00551">
    <property type="entry name" value="Formyl_trans_N"/>
    <property type="match status" value="1"/>
</dbReference>
<dbReference type="GO" id="GO:0006189">
    <property type="term" value="P:'de novo' IMP biosynthetic process"/>
    <property type="evidence" value="ECO:0007669"/>
    <property type="project" value="UniProtKB-UniRule"/>
</dbReference>